<dbReference type="EMBL" id="MH602245">
    <property type="protein sequence ID" value="QCT82165.1"/>
    <property type="molecule type" value="Genomic_DNA"/>
</dbReference>
<keyword evidence="5" id="KW-0496">Mitochondrion</keyword>
<dbReference type="GO" id="GO:0015935">
    <property type="term" value="C:small ribosomal subunit"/>
    <property type="evidence" value="ECO:0007669"/>
    <property type="project" value="TreeGrafter"/>
</dbReference>
<dbReference type="InterPro" id="IPR018269">
    <property type="entry name" value="Ribosomal_uS13_CS"/>
</dbReference>
<accession>A0A068LGL7</accession>
<evidence type="ECO:0000313" key="16">
    <source>
        <dbReference type="EMBL" id="QCC71071.1"/>
    </source>
</evidence>
<evidence type="ECO:0000313" key="21">
    <source>
        <dbReference type="EMBL" id="QCC71256.1"/>
    </source>
</evidence>
<evidence type="ECO:0000313" key="38">
    <source>
        <dbReference type="EMBL" id="QKY75715.1"/>
    </source>
</evidence>
<evidence type="ECO:0000313" key="22">
    <source>
        <dbReference type="EMBL" id="QCC71293.1"/>
    </source>
</evidence>
<dbReference type="GO" id="GO:0005829">
    <property type="term" value="C:cytosol"/>
    <property type="evidence" value="ECO:0007669"/>
    <property type="project" value="TreeGrafter"/>
</dbReference>
<dbReference type="EMBL" id="MG774887">
    <property type="protein sequence ID" value="AYM32585.1"/>
    <property type="molecule type" value="Genomic_DNA"/>
</dbReference>
<evidence type="ECO:0000313" key="14">
    <source>
        <dbReference type="EMBL" id="QCC70997.1"/>
    </source>
</evidence>
<dbReference type="GO" id="GO:0003735">
    <property type="term" value="F:structural constituent of ribosome"/>
    <property type="evidence" value="ECO:0007669"/>
    <property type="project" value="InterPro"/>
</dbReference>
<dbReference type="EMBL" id="MH590363">
    <property type="protein sequence ID" value="QCC71182.1"/>
    <property type="molecule type" value="Genomic_DNA"/>
</dbReference>
<evidence type="ECO:0000313" key="20">
    <source>
        <dbReference type="EMBL" id="QCC71219.1"/>
    </source>
</evidence>
<dbReference type="GO" id="GO:0003723">
    <property type="term" value="F:RNA binding"/>
    <property type="evidence" value="ECO:0007669"/>
    <property type="project" value="InterPro"/>
</dbReference>
<comment type="similarity">
    <text evidence="1 4">Belongs to the universal ribosomal protein uS13 family.</text>
</comment>
<evidence type="ECO:0000313" key="30">
    <source>
        <dbReference type="EMBL" id="QCT82239.1"/>
    </source>
</evidence>
<proteinExistence type="inferred from homology"/>
<dbReference type="EMBL" id="MH607124">
    <property type="protein sequence ID" value="QCT81980.1"/>
    <property type="molecule type" value="Genomic_DNA"/>
</dbReference>
<dbReference type="EMBL" id="MH590365">
    <property type="protein sequence ID" value="QCC71256.1"/>
    <property type="molecule type" value="Genomic_DNA"/>
</dbReference>
<dbReference type="PROSITE" id="PS50159">
    <property type="entry name" value="RIBOSOMAL_S13_2"/>
    <property type="match status" value="1"/>
</dbReference>
<evidence type="ECO:0000313" key="10">
    <source>
        <dbReference type="EMBL" id="AYK28724.1"/>
    </source>
</evidence>
<dbReference type="EMBL" id="MH814646">
    <property type="protein sequence ID" value="QDA22202.1"/>
    <property type="molecule type" value="Genomic_DNA"/>
</dbReference>
<dbReference type="PANTHER" id="PTHR10871">
    <property type="entry name" value="30S RIBOSOMAL PROTEIN S13/40S RIBOSOMAL PROTEIN S18"/>
    <property type="match status" value="1"/>
</dbReference>
<evidence type="ECO:0000313" key="15">
    <source>
        <dbReference type="EMBL" id="QCC71034.1"/>
    </source>
</evidence>
<dbReference type="EMBL" id="MH590366">
    <property type="protein sequence ID" value="QCC71293.1"/>
    <property type="molecule type" value="Genomic_DNA"/>
</dbReference>
<dbReference type="EMBL" id="MH814647">
    <property type="protein sequence ID" value="QDA22239.1"/>
    <property type="molecule type" value="Genomic_DNA"/>
</dbReference>
<dbReference type="EMBL" id="MH602246">
    <property type="protein sequence ID" value="QCT82202.1"/>
    <property type="molecule type" value="Genomic_DNA"/>
</dbReference>
<reference evidence="19" key="9">
    <citation type="submission" date="2018-07" db="EMBL/GenBank/DDBJ databases">
        <title>Mitochondrial genome (form II) of the golden tide-forming alga Sargassum horneri.</title>
        <authorList>
            <person name="Liu F."/>
        </authorList>
    </citation>
    <scope>NUCLEOTIDE SEQUENCE</scope>
    <source>
        <strain evidence="30">QD-2_B</strain>
        <strain evidence="39">RC-1</strain>
        <strain evidence="32">RZ-1_F</strain>
        <strain evidence="19">SS2017-1_R</strain>
        <strain evidence="31">YT-1_B</strain>
    </source>
</reference>
<evidence type="ECO:0000256" key="2">
    <source>
        <dbReference type="ARBA" id="ARBA00022980"/>
    </source>
</evidence>
<reference evidence="9" key="5">
    <citation type="submission" date="2017-12" db="EMBL/GenBank/DDBJ databases">
        <title>Mitochondrial genome (form II) of the golden tide-forming alga Sargassum horneri in 2017.</title>
        <authorList>
            <person name="Liu F."/>
        </authorList>
    </citation>
    <scope>NUCLEOTIDE SEQUENCE</scope>
    <source>
        <strain evidence="20">SS2017-1_F</strain>
        <strain evidence="9">YS2017-1</strain>
        <strain evidence="18">YS2017-3</strain>
        <strain evidence="16">YS2017-5</strain>
    </source>
</reference>
<dbReference type="Gene3D" id="4.10.910.10">
    <property type="entry name" value="30s ribosomal protein s13, domain 2"/>
    <property type="match status" value="1"/>
</dbReference>
<dbReference type="EMBL" id="MH620962">
    <property type="protein sequence ID" value="QKY75715.1"/>
    <property type="molecule type" value="Genomic_DNA"/>
</dbReference>
<dbReference type="EMBL" id="MG681098">
    <property type="protein sequence ID" value="AWW89733.1"/>
    <property type="molecule type" value="Genomic_DNA"/>
</dbReference>
<reference evidence="8" key="4">
    <citation type="submission" date="2017-12" db="EMBL/GenBank/DDBJ databases">
        <title>Mitochondrial genome (form II) of the golden tide-forming alga Sargassum horneri in 2016.</title>
        <authorList>
            <person name="Liu F."/>
        </authorList>
    </citation>
    <scope>NUCLEOTIDE SEQUENCE</scope>
    <source>
        <strain evidence="8">YS2016-1</strain>
    </source>
</reference>
<evidence type="ECO:0000256" key="3">
    <source>
        <dbReference type="ARBA" id="ARBA00023274"/>
    </source>
</evidence>
<evidence type="ECO:0000313" key="40">
    <source>
        <dbReference type="EMBL" id="QNU09245.1"/>
    </source>
</evidence>
<dbReference type="PIRSF" id="PIRSF002134">
    <property type="entry name" value="Ribosomal_S13"/>
    <property type="match status" value="1"/>
</dbReference>
<evidence type="ECO:0000313" key="39">
    <source>
        <dbReference type="EMBL" id="QKY75752.1"/>
    </source>
</evidence>
<evidence type="ECO:0000313" key="28">
    <source>
        <dbReference type="EMBL" id="QCT82165.1"/>
    </source>
</evidence>
<evidence type="ECO:0000313" key="19">
    <source>
        <dbReference type="EMBL" id="QCC71182.1"/>
    </source>
</evidence>
<dbReference type="EMBL" id="MG774888">
    <property type="protein sequence ID" value="AYM32622.1"/>
    <property type="molecule type" value="Genomic_DNA"/>
</dbReference>
<dbReference type="AlphaFoldDB" id="A0A068LGL7"/>
<dbReference type="EMBL" id="MG762007">
    <property type="protein sequence ID" value="AYK28761.1"/>
    <property type="molecule type" value="Genomic_DNA"/>
</dbReference>
<reference evidence="5" key="1">
    <citation type="journal article" date="2014" name="J. Appl. Phycol.">
        <title>Complete mitochondrial genome of the brown alga Sargassum horneri (Sargassaceae, Phaeophyceae): genome organization and phylogenetic analyses.</title>
        <authorList>
            <person name="Liu F."/>
            <person name="Pang S."/>
            <person name="Li X."/>
            <person name="Li J."/>
        </authorList>
    </citation>
    <scope>NUCLEOTIDE SEQUENCE</scope>
</reference>
<dbReference type="EMBL" id="MH590360">
    <property type="protein sequence ID" value="QCC71071.1"/>
    <property type="molecule type" value="Genomic_DNA"/>
</dbReference>
<protein>
    <submittedName>
        <fullName evidence="5">Ribosomal protein S13</fullName>
    </submittedName>
</protein>
<evidence type="ECO:0000313" key="27">
    <source>
        <dbReference type="EMBL" id="QCT82128.1"/>
    </source>
</evidence>
<dbReference type="EMBL" id="MH607126">
    <property type="protein sequence ID" value="QCT82239.1"/>
    <property type="molecule type" value="Genomic_DNA"/>
</dbReference>
<dbReference type="EMBL" id="KJ938300">
    <property type="protein sequence ID" value="AIE46196.1"/>
    <property type="molecule type" value="Genomic_DNA"/>
</dbReference>
<sequence length="119" mass="13337">MPFIIGTPIPDNKILVQSLSHIYGIGLVKSEALCKKSGFGDDARGIHVTSDKSQLLESLVNKKAILVGADLRRFQNGKIRRLYAIMTYRGLRHKRGLPVRGQRTHTNAKKRTHFNTNVS</sequence>
<keyword evidence="3 4" id="KW-0687">Ribonucleoprotein</keyword>
<evidence type="ECO:0000313" key="11">
    <source>
        <dbReference type="EMBL" id="AYK28761.1"/>
    </source>
</evidence>
<dbReference type="EMBL" id="MG681097">
    <property type="protein sequence ID" value="AWW89696.1"/>
    <property type="molecule type" value="Genomic_DNA"/>
</dbReference>
<dbReference type="InterPro" id="IPR001892">
    <property type="entry name" value="Ribosomal_uS13"/>
</dbReference>
<evidence type="ECO:0000313" key="8">
    <source>
        <dbReference type="EMBL" id="AWW89733.1"/>
    </source>
</evidence>
<evidence type="ECO:0000313" key="31">
    <source>
        <dbReference type="EMBL" id="QCT82276.1"/>
    </source>
</evidence>
<dbReference type="EMBL" id="MH590364">
    <property type="protein sequence ID" value="QCC71219.1"/>
    <property type="molecule type" value="Genomic_DNA"/>
</dbReference>
<dbReference type="EMBL" id="MG770606">
    <property type="protein sequence ID" value="QKJ82058.1"/>
    <property type="molecule type" value="Genomic_DNA"/>
</dbReference>
<dbReference type="EMBL" id="MH586537">
    <property type="protein sequence ID" value="QCC70923.1"/>
    <property type="molecule type" value="Genomic_DNA"/>
</dbReference>
<evidence type="ECO:0000313" key="24">
    <source>
        <dbReference type="EMBL" id="QCT82017.1"/>
    </source>
</evidence>
<reference evidence="33" key="11">
    <citation type="submission" date="2018-08" db="EMBL/GenBank/DDBJ databases">
        <title>Mitochondrial genome (form II) of the golden tide-forming alga Sargassum horneri in 2018.</title>
        <authorList>
            <person name="Liu F."/>
        </authorList>
    </citation>
    <scope>NUCLEOTIDE SEQUENCE</scope>
    <source>
        <strain evidence="33">ECS2018-1</strain>
        <strain evidence="34">ECS2018-2</strain>
        <strain evidence="29">SS2018-1</strain>
        <strain evidence="27">YS2018-1</strain>
        <strain evidence="28">YS2018-2</strain>
    </source>
</reference>
<dbReference type="GO" id="GO:0006412">
    <property type="term" value="P:translation"/>
    <property type="evidence" value="ECO:0007669"/>
    <property type="project" value="InterPro"/>
</dbReference>
<evidence type="ECO:0000313" key="26">
    <source>
        <dbReference type="EMBL" id="QCT82091.1"/>
    </source>
</evidence>
<dbReference type="Pfam" id="PF00416">
    <property type="entry name" value="Ribosomal_S13"/>
    <property type="match status" value="1"/>
</dbReference>
<dbReference type="EMBL" id="MH590359">
    <property type="protein sequence ID" value="QCC71034.1"/>
    <property type="molecule type" value="Genomic_DNA"/>
</dbReference>
<evidence type="ECO:0000313" key="17">
    <source>
        <dbReference type="EMBL" id="QCC71108.1"/>
    </source>
</evidence>
<evidence type="ECO:0000313" key="35">
    <source>
        <dbReference type="EMBL" id="QDA22276.1"/>
    </source>
</evidence>
<dbReference type="EMBL" id="MH590361">
    <property type="protein sequence ID" value="QCC71108.1"/>
    <property type="molecule type" value="Genomic_DNA"/>
</dbReference>
<evidence type="ECO:0000313" key="7">
    <source>
        <dbReference type="EMBL" id="AWW89696.1"/>
    </source>
</evidence>
<dbReference type="EMBL" id="MH643728">
    <property type="protein sequence ID" value="QCT82054.1"/>
    <property type="molecule type" value="Genomic_DNA"/>
</dbReference>
<reference evidence="35" key="10">
    <citation type="submission" date="2018-08" db="EMBL/GenBank/DDBJ databases">
        <title>Mitochondrial genome (form I) of the golden tide-forming alga Sargassum horneri in 2018.</title>
        <authorList>
            <person name="Liu F."/>
        </authorList>
    </citation>
    <scope>NUCLEOTIDE SEQUENCE</scope>
    <source>
        <strain evidence="26">HY-1_B</strain>
        <strain evidence="35">ST-1</strain>
        <strain evidence="36">ST-2</strain>
    </source>
</reference>
<dbReference type="PANTHER" id="PTHR10871:SF1">
    <property type="entry name" value="SMALL RIBOSOMAL SUBUNIT PROTEIN US13M"/>
    <property type="match status" value="1"/>
</dbReference>
<dbReference type="EMBL" id="MH590362">
    <property type="protein sequence ID" value="QCC71145.1"/>
    <property type="molecule type" value="Genomic_DNA"/>
</dbReference>
<dbReference type="EMBL" id="MG762006">
    <property type="protein sequence ID" value="AYK28724.1"/>
    <property type="molecule type" value="Genomic_DNA"/>
</dbReference>
<dbReference type="RefSeq" id="YP_009049401.1">
    <property type="nucleotide sequence ID" value="NC_024613.1"/>
</dbReference>
<dbReference type="EMBL" id="MH620963">
    <property type="protein sequence ID" value="QKY75752.1"/>
    <property type="molecule type" value="Genomic_DNA"/>
</dbReference>
<evidence type="ECO:0000313" key="33">
    <source>
        <dbReference type="EMBL" id="QDA22202.1"/>
    </source>
</evidence>
<evidence type="ECO:0000313" key="23">
    <source>
        <dbReference type="EMBL" id="QCT81980.1"/>
    </source>
</evidence>
<reference evidence="23" key="8">
    <citation type="submission" date="2018-07" db="EMBL/GenBank/DDBJ databases">
        <title>Mitochondrial genome (form I) of the golden tide-forming alga Sargassum horneri.</title>
        <authorList>
            <person name="Liu F."/>
        </authorList>
    </citation>
    <scope>NUCLEOTIDE SEQUENCE</scope>
    <source>
        <strain evidence="24">QD-1_B</strain>
        <strain evidence="38">RC-2</strain>
        <strain evidence="25">RZ-2_F</strain>
        <strain evidence="23">YT-2_B</strain>
    </source>
</reference>
<dbReference type="EMBL" id="MH814648">
    <property type="protein sequence ID" value="QDA22276.1"/>
    <property type="molecule type" value="Genomic_DNA"/>
</dbReference>
<dbReference type="InterPro" id="IPR010979">
    <property type="entry name" value="Ribosomal_uS13-like_H2TH"/>
</dbReference>
<evidence type="ECO:0000313" key="34">
    <source>
        <dbReference type="EMBL" id="QDA22239.1"/>
    </source>
</evidence>
<evidence type="ECO:0000313" key="32">
    <source>
        <dbReference type="EMBL" id="QCT82313.1"/>
    </source>
</evidence>
<dbReference type="SUPFAM" id="SSF46946">
    <property type="entry name" value="S13-like H2TH domain"/>
    <property type="match status" value="1"/>
</dbReference>
<evidence type="ECO:0000313" key="18">
    <source>
        <dbReference type="EMBL" id="QCC71145.1"/>
    </source>
</evidence>
<organism evidence="5">
    <name type="scientific">Sargassum horneri</name>
    <dbReference type="NCBI Taxonomy" id="74089"/>
    <lineage>
        <taxon>Eukaryota</taxon>
        <taxon>Sar</taxon>
        <taxon>Stramenopiles</taxon>
        <taxon>Ochrophyta</taxon>
        <taxon>PX clade</taxon>
        <taxon>Phaeophyceae</taxon>
        <taxon>Fucales</taxon>
        <taxon>Sargassaceae</taxon>
        <taxon>Sargassum</taxon>
    </lineage>
</organism>
<reference evidence="7" key="3">
    <citation type="submission" date="2017-12" db="EMBL/GenBank/DDBJ databases">
        <title>Mitochondrial genome (form I) of the golden tide-forming alga Sargassum horneri in 2017.</title>
        <authorList>
            <person name="Liu F."/>
        </authorList>
    </citation>
    <scope>NUCLEOTIDE SEQUENCE</scope>
    <source>
        <strain evidence="22">SS2017-2_F</strain>
        <strain evidence="21">SS2017-2_R</strain>
        <strain evidence="7">YS2017-2</strain>
        <strain evidence="17">YS2017-4</strain>
        <strain evidence="15">YS2017-6</strain>
        <strain evidence="14">YS2017-7</strain>
    </source>
</reference>
<geneLocation type="mitochondrion" evidence="5"/>
<dbReference type="EMBL" id="MH602244">
    <property type="protein sequence ID" value="QCT82128.1"/>
    <property type="molecule type" value="Genomic_DNA"/>
</dbReference>
<reference evidence="40" key="12">
    <citation type="journal article" name="Sustainability">
        <title>Comparative Analysis of Sequence Polymorphism in Complete Organelle Genomes of the 'Golden Tide' Seaweed Sargassum horneri between Korean and Chinese Forms.</title>
        <authorList>
            <person name="Byeon S.Y."/>
            <person name="Cheon K.-S."/>
            <person name="Kim S."/>
            <person name="Yun S.-H."/>
            <person name="Oh H.-J."/>
            <person name="Park S.R."/>
            <person name="Kim T.-H."/>
            <person name="Kim J.K."/>
            <person name="Lee H.J."/>
        </authorList>
    </citation>
    <scope>NUCLEOTIDE SEQUENCE</scope>
    <source>
        <strain evidence="40">JD</strain>
    </source>
</reference>
<dbReference type="EMBL" id="MH607125">
    <property type="protein sequence ID" value="QCT82017.1"/>
    <property type="molecule type" value="Genomic_DNA"/>
</dbReference>
<evidence type="ECO:0000256" key="4">
    <source>
        <dbReference type="RuleBase" id="RU003830"/>
    </source>
</evidence>
<dbReference type="EMBL" id="MH586538">
    <property type="protein sequence ID" value="QCC70960.1"/>
    <property type="molecule type" value="Genomic_DNA"/>
</dbReference>
<dbReference type="PROSITE" id="PS00646">
    <property type="entry name" value="RIBOSOMAL_S13_1"/>
    <property type="match status" value="1"/>
</dbReference>
<reference evidence="12" key="6">
    <citation type="submission" date="2018-01" db="EMBL/GenBank/DDBJ databases">
        <title>Mitochondrial genome (Japan I) of the golden tide-forming alga Sargassum horneri.</title>
        <authorList>
            <person name="Liu F."/>
        </authorList>
    </citation>
    <scope>NUCLEOTIDE SEQUENCE</scope>
    <source>
        <strain evidence="12">JP-1</strain>
        <strain evidence="13">JP-2</strain>
    </source>
</reference>
<evidence type="ECO:0000313" key="29">
    <source>
        <dbReference type="EMBL" id="QCT82202.1"/>
    </source>
</evidence>
<evidence type="ECO:0000313" key="36">
    <source>
        <dbReference type="EMBL" id="QDA22313.1"/>
    </source>
</evidence>
<dbReference type="Gene3D" id="1.10.8.50">
    <property type="match status" value="1"/>
</dbReference>
<dbReference type="EMBL" id="MH643730">
    <property type="protein sequence ID" value="QCT82091.1"/>
    <property type="molecule type" value="Genomic_DNA"/>
</dbReference>
<evidence type="ECO:0000313" key="25">
    <source>
        <dbReference type="EMBL" id="QCT82054.1"/>
    </source>
</evidence>
<evidence type="ECO:0000313" key="6">
    <source>
        <dbReference type="EMBL" id="AWW89659.1"/>
    </source>
</evidence>
<dbReference type="EMBL" id="MH643729">
    <property type="protein sequence ID" value="QCT82313.1"/>
    <property type="molecule type" value="Genomic_DNA"/>
</dbReference>
<name>A0A068LGL7_9PHAE</name>
<dbReference type="EMBL" id="MH814649">
    <property type="protein sequence ID" value="QDA22313.1"/>
    <property type="molecule type" value="Genomic_DNA"/>
</dbReference>
<evidence type="ECO:0000256" key="1">
    <source>
        <dbReference type="ARBA" id="ARBA00008080"/>
    </source>
</evidence>
<evidence type="ECO:0000313" key="37">
    <source>
        <dbReference type="EMBL" id="QKJ82058.1"/>
    </source>
</evidence>
<evidence type="ECO:0000313" key="12">
    <source>
        <dbReference type="EMBL" id="AYM32585.1"/>
    </source>
</evidence>
<dbReference type="GeneID" id="19940567"/>
<dbReference type="EMBL" id="MH590358">
    <property type="protein sequence ID" value="QCC70997.1"/>
    <property type="molecule type" value="Genomic_DNA"/>
</dbReference>
<dbReference type="EMBL" id="MG681096">
    <property type="protein sequence ID" value="AWW89659.1"/>
    <property type="molecule type" value="Genomic_DNA"/>
</dbReference>
<dbReference type="EMBL" id="MT795186">
    <property type="protein sequence ID" value="QNU09245.1"/>
    <property type="molecule type" value="Genomic_DNA"/>
</dbReference>
<evidence type="ECO:0000313" key="9">
    <source>
        <dbReference type="EMBL" id="AWW89770.1"/>
    </source>
</evidence>
<dbReference type="EMBL" id="MG681099">
    <property type="protein sequence ID" value="AWW89770.1"/>
    <property type="molecule type" value="Genomic_DNA"/>
</dbReference>
<reference evidence="6" key="2">
    <citation type="submission" date="2017-12" db="EMBL/GenBank/DDBJ databases">
        <title>Mitochondrial genome (form I) of the golden tide-forming alga Sargassum horneri in 2016.</title>
        <authorList>
            <person name="Liu F."/>
        </authorList>
    </citation>
    <scope>NUCLEOTIDE SEQUENCE</scope>
    <source>
        <strain evidence="6">YS2016-2</strain>
    </source>
</reference>
<dbReference type="EMBL" id="MH607127">
    <property type="protein sequence ID" value="QCT82276.1"/>
    <property type="molecule type" value="Genomic_DNA"/>
</dbReference>
<gene>
    <name evidence="5" type="primary">rps13</name>
    <name evidence="5" type="ORF">SarhoMp19</name>
</gene>
<keyword evidence="2 4" id="KW-0689">Ribosomal protein</keyword>
<dbReference type="InterPro" id="IPR027437">
    <property type="entry name" value="Rbsml_uS13_C"/>
</dbReference>
<reference evidence="10" key="7">
    <citation type="submission" date="2018-01" db="EMBL/GenBank/DDBJ databases">
        <title>Mitochondrial genome of the golden tide-forming alga Sargassum horneri.</title>
        <authorList>
            <person name="Liu F."/>
        </authorList>
    </citation>
    <scope>NUCLEOTIDE SEQUENCE</scope>
    <source>
        <strain evidence="11">NJ-1S</strain>
        <strain evidence="10">NJ-2S</strain>
        <strain evidence="37">NJ-3</strain>
    </source>
</reference>
<evidence type="ECO:0000313" key="5">
    <source>
        <dbReference type="EMBL" id="AIE46196.1"/>
    </source>
</evidence>
<evidence type="ECO:0000313" key="13">
    <source>
        <dbReference type="EMBL" id="AYM32622.1"/>
    </source>
</evidence>